<protein>
    <submittedName>
        <fullName evidence="3">Uncharacterized protein</fullName>
    </submittedName>
</protein>
<feature type="region of interest" description="Disordered" evidence="2">
    <location>
        <begin position="259"/>
        <end position="289"/>
    </location>
</feature>
<sequence>MEFFFPADVFTAYPRQQGPSVRATSYGAGPSTNIFSGCGFDSHPFFADSLADAIQHERAAAQARAQAQAQRAARAEAARRAKAAAARRAAEEQRQQAHAYLQHIFEVQQREAQRRFHLEQLHRQRQEEHRRQQYEEYQRRKAYAIQKERQRIAAAKAAAQDQSKQLFLALEDLIFGGLNGLFHAHQQDEDEHEEEQVELAHKNDTQQHTAPQTQTQAIDVKGKGKAKEDDNTEHAMDVDNTDDAEDTASAAAAALMVTDEDPEEVGPVPTSPVTESAPAPVSAPAPAAPKTTEQLLFTHAFPSSSDFDKSSVRADTINVSVDEAQRKVTVSGLWNDQPAAPATPARAASPTPSDTSSRRGRSRSPKRARVSDVDENGNEIVTPDVDTNDDDFVEVSFTRASPAEQQKTVEKTFDLPHGANVEKIFVPNSPMRGSSSSPLSRPNHLCCRT</sequence>
<feature type="region of interest" description="Disordered" evidence="2">
    <location>
        <begin position="330"/>
        <end position="389"/>
    </location>
</feature>
<feature type="compositionally biased region" description="Low complexity" evidence="2">
    <location>
        <begin position="427"/>
        <end position="443"/>
    </location>
</feature>
<feature type="region of interest" description="Disordered" evidence="2">
    <location>
        <begin position="425"/>
        <end position="449"/>
    </location>
</feature>
<feature type="region of interest" description="Disordered" evidence="2">
    <location>
        <begin position="186"/>
        <end position="246"/>
    </location>
</feature>
<gene>
    <name evidence="3" type="ORF">UTRI_00112</name>
</gene>
<dbReference type="Proteomes" id="UP000324022">
    <property type="component" value="Unassembled WGS sequence"/>
</dbReference>
<evidence type="ECO:0000313" key="3">
    <source>
        <dbReference type="EMBL" id="SPO20636.1"/>
    </source>
</evidence>
<organism evidence="3 4">
    <name type="scientific">Ustilago trichophora</name>
    <dbReference type="NCBI Taxonomy" id="86804"/>
    <lineage>
        <taxon>Eukaryota</taxon>
        <taxon>Fungi</taxon>
        <taxon>Dikarya</taxon>
        <taxon>Basidiomycota</taxon>
        <taxon>Ustilaginomycotina</taxon>
        <taxon>Ustilaginomycetes</taxon>
        <taxon>Ustilaginales</taxon>
        <taxon>Ustilaginaceae</taxon>
        <taxon>Ustilago</taxon>
    </lineage>
</organism>
<feature type="coiled-coil region" evidence="1">
    <location>
        <begin position="58"/>
        <end position="95"/>
    </location>
</feature>
<keyword evidence="1" id="KW-0175">Coiled coil</keyword>
<accession>A0A5C3DU25</accession>
<feature type="compositionally biased region" description="Low complexity" evidence="2">
    <location>
        <begin position="338"/>
        <end position="355"/>
    </location>
</feature>
<evidence type="ECO:0000313" key="4">
    <source>
        <dbReference type="Proteomes" id="UP000324022"/>
    </source>
</evidence>
<feature type="compositionally biased region" description="Low complexity" evidence="2">
    <location>
        <begin position="271"/>
        <end position="280"/>
    </location>
</feature>
<name>A0A5C3DU25_9BASI</name>
<dbReference type="AlphaFoldDB" id="A0A5C3DU25"/>
<feature type="compositionally biased region" description="Acidic residues" evidence="2">
    <location>
        <begin position="188"/>
        <end position="197"/>
    </location>
</feature>
<feature type="compositionally biased region" description="Low complexity" evidence="2">
    <location>
        <begin position="206"/>
        <end position="217"/>
    </location>
</feature>
<dbReference type="OrthoDB" id="3364517at2759"/>
<reference evidence="3 4" key="1">
    <citation type="submission" date="2018-03" db="EMBL/GenBank/DDBJ databases">
        <authorList>
            <person name="Guldener U."/>
        </authorList>
    </citation>
    <scope>NUCLEOTIDE SEQUENCE [LARGE SCALE GENOMIC DNA]</scope>
    <source>
        <strain evidence="3 4">NBRC100155</strain>
    </source>
</reference>
<keyword evidence="4" id="KW-1185">Reference proteome</keyword>
<evidence type="ECO:0000256" key="2">
    <source>
        <dbReference type="SAM" id="MobiDB-lite"/>
    </source>
</evidence>
<dbReference type="EMBL" id="OOIN01000002">
    <property type="protein sequence ID" value="SPO20636.1"/>
    <property type="molecule type" value="Genomic_DNA"/>
</dbReference>
<evidence type="ECO:0000256" key="1">
    <source>
        <dbReference type="SAM" id="Coils"/>
    </source>
</evidence>
<proteinExistence type="predicted"/>
<feature type="compositionally biased region" description="Basic and acidic residues" evidence="2">
    <location>
        <begin position="220"/>
        <end position="237"/>
    </location>
</feature>
<feature type="compositionally biased region" description="Basic residues" evidence="2">
    <location>
        <begin position="358"/>
        <end position="368"/>
    </location>
</feature>